<evidence type="ECO:0000313" key="1">
    <source>
        <dbReference type="EMBL" id="PWN46959.1"/>
    </source>
</evidence>
<evidence type="ECO:0000313" key="2">
    <source>
        <dbReference type="Proteomes" id="UP000245626"/>
    </source>
</evidence>
<accession>A0ACD0NMF6</accession>
<organism evidence="1 2">
    <name type="scientific">Violaceomyces palustris</name>
    <dbReference type="NCBI Taxonomy" id="1673888"/>
    <lineage>
        <taxon>Eukaryota</taxon>
        <taxon>Fungi</taxon>
        <taxon>Dikarya</taxon>
        <taxon>Basidiomycota</taxon>
        <taxon>Ustilaginomycotina</taxon>
        <taxon>Ustilaginomycetes</taxon>
        <taxon>Violaceomycetales</taxon>
        <taxon>Violaceomycetaceae</taxon>
        <taxon>Violaceomyces</taxon>
    </lineage>
</organism>
<gene>
    <name evidence="1" type="ORF">IE53DRAFT_371865</name>
</gene>
<dbReference type="EMBL" id="KZ820611">
    <property type="protein sequence ID" value="PWN46959.1"/>
    <property type="molecule type" value="Genomic_DNA"/>
</dbReference>
<reference evidence="1 2" key="1">
    <citation type="journal article" date="2018" name="Mol. Biol. Evol.">
        <title>Broad Genomic Sampling Reveals a Smut Pathogenic Ancestry of the Fungal Clade Ustilaginomycotina.</title>
        <authorList>
            <person name="Kijpornyongpan T."/>
            <person name="Mondo S.J."/>
            <person name="Barry K."/>
            <person name="Sandor L."/>
            <person name="Lee J."/>
            <person name="Lipzen A."/>
            <person name="Pangilinan J."/>
            <person name="LaButti K."/>
            <person name="Hainaut M."/>
            <person name="Henrissat B."/>
            <person name="Grigoriev I.V."/>
            <person name="Spatafora J.W."/>
            <person name="Aime M.C."/>
        </authorList>
    </citation>
    <scope>NUCLEOTIDE SEQUENCE [LARGE SCALE GENOMIC DNA]</scope>
    <source>
        <strain evidence="1 2">SA 807</strain>
    </source>
</reference>
<sequence>MTNSIFLSSPYIFPHTPTRNLASTRTRGREWIDTSPSIIPAKVSIHHLELRDLLQPSGVKGKVLFVNKYKIEQADFNSFSLLITAVVTVIIIIISIIKPQHHHLLKTPSTYCTLDFLPNCLTTGALAGGISDSERMPAPWLLRTPTGGSINNSISIQPDISEGAMSKGSAYSPRRTSQPPRHINQARDEPREATLRRYLLFGQDGRLETNEMEREREHEEVAATYGYDTPAPARRSIRDPSDGFRVYEALPQGPEGVLAGPASVRLMVSNNDKSIKAYKLRPPSGCPGAGGRIESGLPGLSRTNTLQFPTAINHSSFSPDQSSLLAVGDTSEVFLYSVTRAGDFTRVATYESPDASFSTSWSPDGMKFAVASQDGTVSVWDVRSSKKLANLHTSQGGYPGTSGAARVVKFSPHGDMLAYTEHRNYFHITDTISFSESQRIAVPSASSVSEHNASAQTSGHIHHLSSGQSPGSTTIISPVYAPVSQERNGLDSQMTSIEGAYTSPDEYGDPIGIRGGEGTLGSLVRDRGGGATVSVSVGAGILDGAGSSDRERRTTAYMNFLNREEILMRPGTRTLGQIVVDWSSHMNGNAPSVGTVRREEVASRESSINVSGLCWDPDGEFIYCSTERLVARYCVIDSRQGCPHGDLI</sequence>
<protein>
    <submittedName>
        <fullName evidence="1">WD40 repeat-like protein</fullName>
    </submittedName>
</protein>
<keyword evidence="2" id="KW-1185">Reference proteome</keyword>
<proteinExistence type="predicted"/>
<name>A0ACD0NMF6_9BASI</name>
<dbReference type="Proteomes" id="UP000245626">
    <property type="component" value="Unassembled WGS sequence"/>
</dbReference>